<accession>A0A0L7QUQ8</accession>
<keyword evidence="1" id="KW-1133">Transmembrane helix</keyword>
<feature type="domain" description="DUF7775" evidence="2">
    <location>
        <begin position="56"/>
        <end position="125"/>
    </location>
</feature>
<keyword evidence="1" id="KW-0812">Transmembrane</keyword>
<evidence type="ECO:0000313" key="3">
    <source>
        <dbReference type="EMBL" id="KOC62345.1"/>
    </source>
</evidence>
<dbReference type="Proteomes" id="UP000053825">
    <property type="component" value="Unassembled WGS sequence"/>
</dbReference>
<protein>
    <recommendedName>
        <fullName evidence="2">DUF7775 domain-containing protein</fullName>
    </recommendedName>
</protein>
<dbReference type="InterPro" id="IPR056677">
    <property type="entry name" value="DUF7775"/>
</dbReference>
<feature type="transmembrane region" description="Helical" evidence="1">
    <location>
        <begin position="100"/>
        <end position="121"/>
    </location>
</feature>
<dbReference type="EMBL" id="KQ414734">
    <property type="protein sequence ID" value="KOC62345.1"/>
    <property type="molecule type" value="Genomic_DNA"/>
</dbReference>
<evidence type="ECO:0000256" key="1">
    <source>
        <dbReference type="SAM" id="Phobius"/>
    </source>
</evidence>
<keyword evidence="1" id="KW-0472">Membrane</keyword>
<dbReference type="OrthoDB" id="7691332at2759"/>
<gene>
    <name evidence="3" type="ORF">WH47_05328</name>
</gene>
<keyword evidence="4" id="KW-1185">Reference proteome</keyword>
<dbReference type="AlphaFoldDB" id="A0A0L7QUQ8"/>
<proteinExistence type="predicted"/>
<sequence length="212" mass="25106">MDRKKSLYENDAMVLEKLRKMAQIASVYHGKRKFQRNSNLSHVVHASLHFFQSVLVQCFVSAALMLILGIVEMKHADIYLDLALITDQELLKHPIFIHNFTMCLMSIFCMAIYLLHGWILFDYYVSVQIDTNEDLEYQKEDKKQKRKEKEEPGELDPIATFETFTSFSVSEKLSVQQEPVIFYCCFVDCYNYLKHKREMEYPLHEFQVIHVM</sequence>
<feature type="transmembrane region" description="Helical" evidence="1">
    <location>
        <begin position="50"/>
        <end position="71"/>
    </location>
</feature>
<name>A0A0L7QUQ8_9HYME</name>
<reference evidence="3 4" key="1">
    <citation type="submission" date="2015-07" db="EMBL/GenBank/DDBJ databases">
        <title>The genome of Habropoda laboriosa.</title>
        <authorList>
            <person name="Pan H."/>
            <person name="Kapheim K."/>
        </authorList>
    </citation>
    <scope>NUCLEOTIDE SEQUENCE [LARGE SCALE GENOMIC DNA]</scope>
    <source>
        <strain evidence="3">0110345459</strain>
    </source>
</reference>
<evidence type="ECO:0000313" key="4">
    <source>
        <dbReference type="Proteomes" id="UP000053825"/>
    </source>
</evidence>
<organism evidence="3 4">
    <name type="scientific">Habropoda laboriosa</name>
    <dbReference type="NCBI Taxonomy" id="597456"/>
    <lineage>
        <taxon>Eukaryota</taxon>
        <taxon>Metazoa</taxon>
        <taxon>Ecdysozoa</taxon>
        <taxon>Arthropoda</taxon>
        <taxon>Hexapoda</taxon>
        <taxon>Insecta</taxon>
        <taxon>Pterygota</taxon>
        <taxon>Neoptera</taxon>
        <taxon>Endopterygota</taxon>
        <taxon>Hymenoptera</taxon>
        <taxon>Apocrita</taxon>
        <taxon>Aculeata</taxon>
        <taxon>Apoidea</taxon>
        <taxon>Anthophila</taxon>
        <taxon>Apidae</taxon>
        <taxon>Habropoda</taxon>
    </lineage>
</organism>
<evidence type="ECO:0000259" key="2">
    <source>
        <dbReference type="Pfam" id="PF24985"/>
    </source>
</evidence>
<dbReference type="Pfam" id="PF24985">
    <property type="entry name" value="DUF7775"/>
    <property type="match status" value="1"/>
</dbReference>